<dbReference type="Pfam" id="PF12833">
    <property type="entry name" value="HTH_18"/>
    <property type="match status" value="1"/>
</dbReference>
<feature type="domain" description="Response regulatory" evidence="6">
    <location>
        <begin position="3"/>
        <end position="120"/>
    </location>
</feature>
<dbReference type="InterPro" id="IPR018062">
    <property type="entry name" value="HTH_AraC-typ_CS"/>
</dbReference>
<dbReference type="RefSeq" id="WP_210044760.1">
    <property type="nucleotide sequence ID" value="NZ_JBHLVU010000077.1"/>
</dbReference>
<accession>A0ABS7BWH4</accession>
<dbReference type="PROSITE" id="PS00041">
    <property type="entry name" value="HTH_ARAC_FAMILY_1"/>
    <property type="match status" value="1"/>
</dbReference>
<dbReference type="InterPro" id="IPR020449">
    <property type="entry name" value="Tscrpt_reg_AraC-type_HTH"/>
</dbReference>
<keyword evidence="1" id="KW-0805">Transcription regulation</keyword>
<evidence type="ECO:0000256" key="3">
    <source>
        <dbReference type="ARBA" id="ARBA00023163"/>
    </source>
</evidence>
<keyword evidence="2" id="KW-0238">DNA-binding</keyword>
<dbReference type="Gene3D" id="3.40.50.2300">
    <property type="match status" value="1"/>
</dbReference>
<dbReference type="InterPro" id="IPR018060">
    <property type="entry name" value="HTH_AraC"/>
</dbReference>
<dbReference type="PRINTS" id="PR00032">
    <property type="entry name" value="HTHARAC"/>
</dbReference>
<dbReference type="PROSITE" id="PS50110">
    <property type="entry name" value="RESPONSE_REGULATORY"/>
    <property type="match status" value="1"/>
</dbReference>
<dbReference type="Gene3D" id="1.10.10.60">
    <property type="entry name" value="Homeodomain-like"/>
    <property type="match status" value="2"/>
</dbReference>
<dbReference type="SMART" id="SM00342">
    <property type="entry name" value="HTH_ARAC"/>
    <property type="match status" value="1"/>
</dbReference>
<evidence type="ECO:0000256" key="4">
    <source>
        <dbReference type="PROSITE-ProRule" id="PRU00169"/>
    </source>
</evidence>
<dbReference type="PROSITE" id="PS01124">
    <property type="entry name" value="HTH_ARAC_FAMILY_2"/>
    <property type="match status" value="1"/>
</dbReference>
<dbReference type="SMART" id="SM00448">
    <property type="entry name" value="REC"/>
    <property type="match status" value="1"/>
</dbReference>
<dbReference type="Pfam" id="PF00072">
    <property type="entry name" value="Response_reg"/>
    <property type="match status" value="1"/>
</dbReference>
<evidence type="ECO:0000313" key="8">
    <source>
        <dbReference type="Proteomes" id="UP001519887"/>
    </source>
</evidence>
<keyword evidence="4" id="KW-0597">Phosphoprotein</keyword>
<dbReference type="InterPro" id="IPR001789">
    <property type="entry name" value="Sig_transdc_resp-reg_receiver"/>
</dbReference>
<dbReference type="InterPro" id="IPR009057">
    <property type="entry name" value="Homeodomain-like_sf"/>
</dbReference>
<evidence type="ECO:0000256" key="2">
    <source>
        <dbReference type="ARBA" id="ARBA00023125"/>
    </source>
</evidence>
<organism evidence="7 8">
    <name type="scientific">Paenibacillus sepulcri</name>
    <dbReference type="NCBI Taxonomy" id="359917"/>
    <lineage>
        <taxon>Bacteria</taxon>
        <taxon>Bacillati</taxon>
        <taxon>Bacillota</taxon>
        <taxon>Bacilli</taxon>
        <taxon>Bacillales</taxon>
        <taxon>Paenibacillaceae</taxon>
        <taxon>Paenibacillus</taxon>
    </lineage>
</organism>
<evidence type="ECO:0000259" key="6">
    <source>
        <dbReference type="PROSITE" id="PS50110"/>
    </source>
</evidence>
<comment type="caution">
    <text evidence="7">The sequence shown here is derived from an EMBL/GenBank/DDBJ whole genome shotgun (WGS) entry which is preliminary data.</text>
</comment>
<dbReference type="SUPFAM" id="SSF46689">
    <property type="entry name" value="Homeodomain-like"/>
    <property type="match status" value="2"/>
</dbReference>
<dbReference type="SUPFAM" id="SSF52172">
    <property type="entry name" value="CheY-like"/>
    <property type="match status" value="1"/>
</dbReference>
<dbReference type="PANTHER" id="PTHR43280:SF2">
    <property type="entry name" value="HTH-TYPE TRANSCRIPTIONAL REGULATOR EXSA"/>
    <property type="match status" value="1"/>
</dbReference>
<dbReference type="PANTHER" id="PTHR43280">
    <property type="entry name" value="ARAC-FAMILY TRANSCRIPTIONAL REGULATOR"/>
    <property type="match status" value="1"/>
</dbReference>
<evidence type="ECO:0000259" key="5">
    <source>
        <dbReference type="PROSITE" id="PS01124"/>
    </source>
</evidence>
<dbReference type="CDD" id="cd17536">
    <property type="entry name" value="REC_YesN-like"/>
    <property type="match status" value="1"/>
</dbReference>
<evidence type="ECO:0000256" key="1">
    <source>
        <dbReference type="ARBA" id="ARBA00023015"/>
    </source>
</evidence>
<protein>
    <submittedName>
        <fullName evidence="7">Response regulator</fullName>
    </submittedName>
</protein>
<keyword evidence="8" id="KW-1185">Reference proteome</keyword>
<dbReference type="Proteomes" id="UP001519887">
    <property type="component" value="Unassembled WGS sequence"/>
</dbReference>
<gene>
    <name evidence="7" type="ORF">K0U00_02950</name>
</gene>
<name>A0ABS7BWH4_9BACL</name>
<feature type="modified residue" description="4-aspartylphosphate" evidence="4">
    <location>
        <position position="55"/>
    </location>
</feature>
<dbReference type="EMBL" id="JAHZIK010000031">
    <property type="protein sequence ID" value="MBW7452999.1"/>
    <property type="molecule type" value="Genomic_DNA"/>
</dbReference>
<feature type="domain" description="HTH araC/xylS-type" evidence="5">
    <location>
        <begin position="453"/>
        <end position="551"/>
    </location>
</feature>
<dbReference type="InterPro" id="IPR011006">
    <property type="entry name" value="CheY-like_superfamily"/>
</dbReference>
<evidence type="ECO:0000313" key="7">
    <source>
        <dbReference type="EMBL" id="MBW7452999.1"/>
    </source>
</evidence>
<keyword evidence="3" id="KW-0804">Transcription</keyword>
<proteinExistence type="predicted"/>
<sequence>MYRILIVDDEPFIVGGLASLCADAEHLELEIYTAASSAQAMEWLRRVKIDIVLSDIKMPGLNGLMLQKEIEKQWPHCKVIFLTGYDDFDYIQEAFRAGSVDYILKTEGNDTVLLALERTLQLLDEERAMDSVLERAAEQTKKALPYLQKQYLMDLLEGDSVALKDLKRWFAEVEMELRFDRPCMLLICRVDQFRENTPTSRSLYLYMIQNVVEELLSPSISLMHLEYDRSKIVWLLQVKHDSSLEEDSKEQVQERAMRFIHGTLEQIQQVCKTLDHLKISLAAASEWVDWGQLPYSFERLKLLLSSGLGIGEESLLTGNPQQQTANEKDKPERMQLSEKRLNMLRSCLDNGEREDFDYTLSHMLSTSFRAEQTDHLFNMMLYYRLVSLYLPYISSIETYSARENGHLVDLDKLTRHDGHGSWNEAADYLQELTAVIFSTQEKGKDEQQHEVIKKVKLLIDEHLSGDLSLTHIGEAVGHNPSYLSRLYKQVTGEGLSEAINSARLGKAKQLLQETNDKVHEIAAAVGFVSPPYFYRFFKKATGITPQEYREMINT</sequence>
<reference evidence="7 8" key="1">
    <citation type="submission" date="2021-07" db="EMBL/GenBank/DDBJ databases">
        <title>Paenibacillus radiodurans sp. nov., isolated from the southeastern edge of Tengger Desert.</title>
        <authorList>
            <person name="Zhang G."/>
        </authorList>
    </citation>
    <scope>NUCLEOTIDE SEQUENCE [LARGE SCALE GENOMIC DNA]</scope>
    <source>
        <strain evidence="7 8">CCM 7311</strain>
    </source>
</reference>